<protein>
    <recommendedName>
        <fullName evidence="3 5">glucose-6-phosphate 1-epimerase</fullName>
        <ecNumber evidence="3 5">5.1.3.15</ecNumber>
    </recommendedName>
</protein>
<dbReference type="InterPro" id="IPR014718">
    <property type="entry name" value="GH-type_carb-bd"/>
</dbReference>
<evidence type="ECO:0000256" key="3">
    <source>
        <dbReference type="ARBA" id="ARBA00012083"/>
    </source>
</evidence>
<dbReference type="Gene3D" id="2.70.98.10">
    <property type="match status" value="1"/>
</dbReference>
<dbReference type="GO" id="GO:0047938">
    <property type="term" value="F:glucose-6-phosphate 1-epimerase activity"/>
    <property type="evidence" value="ECO:0007669"/>
    <property type="project" value="UniProtKB-UniRule"/>
</dbReference>
<dbReference type="GO" id="GO:0030246">
    <property type="term" value="F:carbohydrate binding"/>
    <property type="evidence" value="ECO:0007669"/>
    <property type="project" value="UniProtKB-UniRule"/>
</dbReference>
<reference evidence="8 9" key="1">
    <citation type="submission" date="2017-03" db="EMBL/GenBank/DDBJ databases">
        <title>WGS assembly of Porphyra umbilicalis.</title>
        <authorList>
            <person name="Brawley S.H."/>
            <person name="Blouin N.A."/>
            <person name="Ficko-Blean E."/>
            <person name="Wheeler G.L."/>
            <person name="Lohr M."/>
            <person name="Goodson H.V."/>
            <person name="Jenkins J.W."/>
            <person name="Blaby-Haas C.E."/>
            <person name="Helliwell K.E."/>
            <person name="Chan C."/>
            <person name="Marriage T."/>
            <person name="Bhattacharya D."/>
            <person name="Klein A.S."/>
            <person name="Badis Y."/>
            <person name="Brodie J."/>
            <person name="Cao Y."/>
            <person name="Collen J."/>
            <person name="Dittami S.M."/>
            <person name="Gachon C.M."/>
            <person name="Green B.R."/>
            <person name="Karpowicz S."/>
            <person name="Kim J.W."/>
            <person name="Kudahl U."/>
            <person name="Lin S."/>
            <person name="Michel G."/>
            <person name="Mittag M."/>
            <person name="Olson B.J."/>
            <person name="Pangilinan J."/>
            <person name="Peng Y."/>
            <person name="Qiu H."/>
            <person name="Shu S."/>
            <person name="Singer J.T."/>
            <person name="Smith A.G."/>
            <person name="Sprecher B.N."/>
            <person name="Wagner V."/>
            <person name="Wang W."/>
            <person name="Wang Z.-Y."/>
            <person name="Yan J."/>
            <person name="Yarish C."/>
            <person name="Zoeuner-Riek S."/>
            <person name="Zhuang Y."/>
            <person name="Zou Y."/>
            <person name="Lindquist E.A."/>
            <person name="Grimwood J."/>
            <person name="Barry K."/>
            <person name="Rokhsar D.S."/>
            <person name="Schmutz J."/>
            <person name="Stiller J.W."/>
            <person name="Grossman A.R."/>
            <person name="Prochnik S.E."/>
        </authorList>
    </citation>
    <scope>NUCLEOTIDE SEQUENCE [LARGE SCALE GENOMIC DNA]</scope>
    <source>
        <strain evidence="8">4086291</strain>
    </source>
</reference>
<name>A0A1X6P8G3_PORUM</name>
<feature type="active site" evidence="6">
    <location>
        <position position="172"/>
    </location>
</feature>
<evidence type="ECO:0000313" key="9">
    <source>
        <dbReference type="Proteomes" id="UP000218209"/>
    </source>
</evidence>
<evidence type="ECO:0000313" key="8">
    <source>
        <dbReference type="EMBL" id="OSX77144.1"/>
    </source>
</evidence>
<accession>A0A1X6P8G3</accession>
<dbReference type="EMBL" id="KV918846">
    <property type="protein sequence ID" value="OSX77144.1"/>
    <property type="molecule type" value="Genomic_DNA"/>
</dbReference>
<dbReference type="EC" id="5.1.3.15" evidence="3 5"/>
<dbReference type="PANTHER" id="PTHR11122">
    <property type="entry name" value="APOSPORY-ASSOCIATED PROTEIN C-RELATED"/>
    <property type="match status" value="1"/>
</dbReference>
<organism evidence="8 9">
    <name type="scientific">Porphyra umbilicalis</name>
    <name type="common">Purple laver</name>
    <name type="synonym">Red alga</name>
    <dbReference type="NCBI Taxonomy" id="2786"/>
    <lineage>
        <taxon>Eukaryota</taxon>
        <taxon>Rhodophyta</taxon>
        <taxon>Bangiophyceae</taxon>
        <taxon>Bangiales</taxon>
        <taxon>Bangiaceae</taxon>
        <taxon>Porphyra</taxon>
    </lineage>
</organism>
<gene>
    <name evidence="8" type="ORF">BU14_0161s0063</name>
</gene>
<dbReference type="OrthoDB" id="1659429at2759"/>
<evidence type="ECO:0000256" key="1">
    <source>
        <dbReference type="ARBA" id="ARBA00001096"/>
    </source>
</evidence>
<dbReference type="Proteomes" id="UP000218209">
    <property type="component" value="Unassembled WGS sequence"/>
</dbReference>
<dbReference type="InterPro" id="IPR011013">
    <property type="entry name" value="Gal_mutarotase_sf_dom"/>
</dbReference>
<dbReference type="InterPro" id="IPR025532">
    <property type="entry name" value="G6P_1-epimerase"/>
</dbReference>
<comment type="catalytic activity">
    <reaction evidence="1">
        <text>alpha-D-glucose 6-phosphate = beta-D-glucose 6-phosphate</text>
        <dbReference type="Rhea" id="RHEA:16249"/>
        <dbReference type="ChEBI" id="CHEBI:58225"/>
        <dbReference type="ChEBI" id="CHEBI:58247"/>
        <dbReference type="EC" id="5.1.3.15"/>
    </reaction>
</comment>
<feature type="binding site" evidence="7">
    <location>
        <position position="93"/>
    </location>
    <ligand>
        <name>substrate</name>
    </ligand>
</feature>
<evidence type="ECO:0000256" key="2">
    <source>
        <dbReference type="ARBA" id="ARBA00005866"/>
    </source>
</evidence>
<evidence type="ECO:0000256" key="4">
    <source>
        <dbReference type="ARBA" id="ARBA00023235"/>
    </source>
</evidence>
<feature type="binding site" evidence="7">
    <location>
        <position position="98"/>
    </location>
    <ligand>
        <name>substrate</name>
    </ligand>
</feature>
<dbReference type="PIRSF" id="PIRSF016020">
    <property type="entry name" value="PHexose_mutarotase"/>
    <property type="match status" value="1"/>
</dbReference>
<dbReference type="InterPro" id="IPR008183">
    <property type="entry name" value="Aldose_1/G6P_1-epimerase"/>
</dbReference>
<dbReference type="Pfam" id="PF01263">
    <property type="entry name" value="Aldose_epim"/>
    <property type="match status" value="1"/>
</dbReference>
<keyword evidence="4 5" id="KW-0413">Isomerase</keyword>
<dbReference type="AlphaFoldDB" id="A0A1X6P8G3"/>
<evidence type="ECO:0000256" key="5">
    <source>
        <dbReference type="PIRNR" id="PIRNR016020"/>
    </source>
</evidence>
<dbReference type="PANTHER" id="PTHR11122:SF13">
    <property type="entry name" value="GLUCOSE-6-PHOSPHATE 1-EPIMERASE"/>
    <property type="match status" value="1"/>
</dbReference>
<evidence type="ECO:0000256" key="7">
    <source>
        <dbReference type="PIRSR" id="PIRSR016020-2"/>
    </source>
</evidence>
<feature type="binding site" evidence="7">
    <location>
        <position position="76"/>
    </location>
    <ligand>
        <name>substrate</name>
    </ligand>
</feature>
<evidence type="ECO:0000256" key="6">
    <source>
        <dbReference type="PIRSR" id="PIRSR016020-1"/>
    </source>
</evidence>
<keyword evidence="9" id="KW-1185">Reference proteome</keyword>
<sequence>MGSVEALAATFNRPGSITVFAGEGGLPAVRLASPTSAASATVYLHGAHVASWTDGGGTSLLYMSPTAVYDGKKALRGGIPLCWPQFGPGALPQHGFARTSAWALAATADEAGALSATFALGSSPGTRAAGFAADWVLTYTVRLAKAGGALSLRLAAAVAAGSPPAPITAALHTYFAVPSAAGVAVKGLAGLTYRDSADGGRERTEAADAVTVGAAEVDRVYLDAPSTVRLERGPSAGAVVMRTKNFPDAVVWNAYVDKTAALADMPDEDWRRYVCVEAVSVKTPVVVEGGGSGWGR</sequence>
<feature type="active site" evidence="6">
    <location>
        <position position="277"/>
    </location>
</feature>
<comment type="similarity">
    <text evidence="2 5">Belongs to the glucose-6-phosphate 1-epimerase family.</text>
</comment>
<dbReference type="CDD" id="cd09020">
    <property type="entry name" value="D-hex-6-P-epi_like"/>
    <property type="match status" value="1"/>
</dbReference>
<dbReference type="GO" id="GO:0005737">
    <property type="term" value="C:cytoplasm"/>
    <property type="evidence" value="ECO:0007669"/>
    <property type="project" value="TreeGrafter"/>
</dbReference>
<proteinExistence type="inferred from homology"/>
<dbReference type="SUPFAM" id="SSF74650">
    <property type="entry name" value="Galactose mutarotase-like"/>
    <property type="match status" value="1"/>
</dbReference>
<dbReference type="GO" id="GO:0005975">
    <property type="term" value="P:carbohydrate metabolic process"/>
    <property type="evidence" value="ECO:0007669"/>
    <property type="project" value="InterPro"/>
</dbReference>